<dbReference type="CDD" id="cd00590">
    <property type="entry name" value="RRM_SF"/>
    <property type="match status" value="1"/>
</dbReference>
<feature type="region of interest" description="Disordered" evidence="2">
    <location>
        <begin position="546"/>
        <end position="655"/>
    </location>
</feature>
<feature type="compositionally biased region" description="Polar residues" evidence="2">
    <location>
        <begin position="683"/>
        <end position="692"/>
    </location>
</feature>
<evidence type="ECO:0000256" key="1">
    <source>
        <dbReference type="PROSITE-ProRule" id="PRU00176"/>
    </source>
</evidence>
<dbReference type="Pfam" id="PF00076">
    <property type="entry name" value="RRM_1"/>
    <property type="match status" value="1"/>
</dbReference>
<proteinExistence type="predicted"/>
<dbReference type="InterPro" id="IPR035979">
    <property type="entry name" value="RBD_domain_sf"/>
</dbReference>
<keyword evidence="4" id="KW-1185">Reference proteome</keyword>
<feature type="compositionally biased region" description="Basic residues" evidence="2">
    <location>
        <begin position="50"/>
        <end position="64"/>
    </location>
</feature>
<feature type="region of interest" description="Disordered" evidence="2">
    <location>
        <begin position="436"/>
        <end position="523"/>
    </location>
</feature>
<feature type="compositionally biased region" description="Basic residues" evidence="2">
    <location>
        <begin position="93"/>
        <end position="103"/>
    </location>
</feature>
<feature type="compositionally biased region" description="Acidic residues" evidence="2">
    <location>
        <begin position="646"/>
        <end position="655"/>
    </location>
</feature>
<feature type="compositionally biased region" description="Acidic residues" evidence="2">
    <location>
        <begin position="571"/>
        <end position="617"/>
    </location>
</feature>
<dbReference type="InterPro" id="IPR000504">
    <property type="entry name" value="RRM_dom"/>
</dbReference>
<feature type="domain" description="RRM" evidence="3">
    <location>
        <begin position="268"/>
        <end position="343"/>
    </location>
</feature>
<dbReference type="WBParaSite" id="TREG1_14330.11">
    <property type="protein sequence ID" value="TREG1_14330.11"/>
    <property type="gene ID" value="TREG1_14330"/>
</dbReference>
<dbReference type="SUPFAM" id="SSF54928">
    <property type="entry name" value="RNA-binding domain, RBD"/>
    <property type="match status" value="1"/>
</dbReference>
<feature type="compositionally biased region" description="Basic residues" evidence="2">
    <location>
        <begin position="693"/>
        <end position="703"/>
    </location>
</feature>
<evidence type="ECO:0000313" key="4">
    <source>
        <dbReference type="Proteomes" id="UP000050795"/>
    </source>
</evidence>
<evidence type="ECO:0000259" key="3">
    <source>
        <dbReference type="PROSITE" id="PS50102"/>
    </source>
</evidence>
<feature type="region of interest" description="Disordered" evidence="2">
    <location>
        <begin position="80"/>
        <end position="139"/>
    </location>
</feature>
<feature type="region of interest" description="Disordered" evidence="2">
    <location>
        <begin position="35"/>
        <end position="64"/>
    </location>
</feature>
<feature type="compositionally biased region" description="Basic and acidic residues" evidence="2">
    <location>
        <begin position="547"/>
        <end position="563"/>
    </location>
</feature>
<feature type="domain" description="RRM" evidence="3">
    <location>
        <begin position="357"/>
        <end position="430"/>
    </location>
</feature>
<dbReference type="GO" id="GO:0003723">
    <property type="term" value="F:RNA binding"/>
    <property type="evidence" value="ECO:0007669"/>
    <property type="project" value="UniProtKB-UniRule"/>
</dbReference>
<dbReference type="Gene3D" id="3.30.70.330">
    <property type="match status" value="2"/>
</dbReference>
<dbReference type="SMART" id="SM00360">
    <property type="entry name" value="RRM"/>
    <property type="match status" value="2"/>
</dbReference>
<reference evidence="5" key="2">
    <citation type="submission" date="2023-11" db="UniProtKB">
        <authorList>
            <consortium name="WormBaseParasite"/>
        </authorList>
    </citation>
    <scope>IDENTIFICATION</scope>
</reference>
<sequence length="719" mass="79667">MAFAYMLQKLPVSHGSLHSHMKPVSVHKFIQGRLMIKKEKKTSSKSESKKLKRSKAKKLEKKLKKTSFVPSDISPIRKNKNARVVDKAEHQLVTKKPKVRHTPSIKNKDEVEEASSESDFEQIDADWDADDQTDNDEEHNCSSISMITAYAGLSCLESSDNDLEESEEDEDEELGEEDLDALLNSNKKQMKRISGCPKEKVSNAVAVHSKSTKDAGPQPKKMKSSDECEDTSGKNDSSIDRKLPPVGWTNASLMLEEIKKRAIELSSATVYVSPIPTNVNEAMLKSLSPTMVSYRLSVKSKKKVPRGYAFLQYADMDAAEAAMKAISGRLFAGKTLVAHPNRLPFGNDLAIQNVDRNQLFVTGFSPSVPKSELIHIFPKGSVDFPLTKDGLSCGFAIIKFVNESVAMEAFLSTHKRLVRGLPIFVNYIINSSFSKDGNKQEEAARNTKSSMLEKVNKVKVSSGQGNPSEPLLTNKTSRNVNTANNSSIPSANTKVLVQQLPPEPDEETEAHSEDQSGDGSDAEEIVTTHWPERSCGSTSGTFVLNDLARRRTLVEEEEPKSPGDDSSGSEQDSDEDDDELEYDEDDEEEVDEETDEDDDNASLDENSDETSENEDDTATLKKKTAKPSPHHEGGLFSSPQPFPDEAACDENSDEEIDKELMAVIRAKRSASKSFKSSAGKRTWSYNNKQTMNHAKKNCGKKIKPQMLRVPEIKKKSKAH</sequence>
<feature type="region of interest" description="Disordered" evidence="2">
    <location>
        <begin position="190"/>
        <end position="243"/>
    </location>
</feature>
<accession>A0AA85JBH5</accession>
<feature type="compositionally biased region" description="Basic and acidic residues" evidence="2">
    <location>
        <begin position="83"/>
        <end position="92"/>
    </location>
</feature>
<evidence type="ECO:0000256" key="2">
    <source>
        <dbReference type="SAM" id="MobiDB-lite"/>
    </source>
</evidence>
<dbReference type="PANTHER" id="PTHR15241">
    <property type="entry name" value="TRANSFORMER-2-RELATED"/>
    <property type="match status" value="1"/>
</dbReference>
<feature type="compositionally biased region" description="Acidic residues" evidence="2">
    <location>
        <begin position="110"/>
        <end position="137"/>
    </location>
</feature>
<feature type="compositionally biased region" description="Low complexity" evidence="2">
    <location>
        <begin position="671"/>
        <end position="681"/>
    </location>
</feature>
<feature type="compositionally biased region" description="Basic and acidic residues" evidence="2">
    <location>
        <begin position="436"/>
        <end position="445"/>
    </location>
</feature>
<name>A0AA85JBH5_TRIRE</name>
<dbReference type="InterPro" id="IPR012677">
    <property type="entry name" value="Nucleotide-bd_a/b_plait_sf"/>
</dbReference>
<protein>
    <recommendedName>
        <fullName evidence="3">RRM domain-containing protein</fullName>
    </recommendedName>
</protein>
<dbReference type="Proteomes" id="UP000050795">
    <property type="component" value="Unassembled WGS sequence"/>
</dbReference>
<keyword evidence="1" id="KW-0694">RNA-binding</keyword>
<dbReference type="PROSITE" id="PS50102">
    <property type="entry name" value="RRM"/>
    <property type="match status" value="2"/>
</dbReference>
<feature type="compositionally biased region" description="Polar residues" evidence="2">
    <location>
        <begin position="459"/>
        <end position="496"/>
    </location>
</feature>
<reference evidence="4" key="1">
    <citation type="submission" date="2022-06" db="EMBL/GenBank/DDBJ databases">
        <authorList>
            <person name="Berger JAMES D."/>
            <person name="Berger JAMES D."/>
        </authorList>
    </citation>
    <scope>NUCLEOTIDE SEQUENCE [LARGE SCALE GENOMIC DNA]</scope>
</reference>
<dbReference type="AlphaFoldDB" id="A0AA85JBH5"/>
<feature type="compositionally biased region" description="Basic and acidic residues" evidence="2">
    <location>
        <begin position="223"/>
        <end position="243"/>
    </location>
</feature>
<evidence type="ECO:0000313" key="5">
    <source>
        <dbReference type="WBParaSite" id="TREG1_14330.11"/>
    </source>
</evidence>
<organism evidence="4 5">
    <name type="scientific">Trichobilharzia regenti</name>
    <name type="common">Nasal bird schistosome</name>
    <dbReference type="NCBI Taxonomy" id="157069"/>
    <lineage>
        <taxon>Eukaryota</taxon>
        <taxon>Metazoa</taxon>
        <taxon>Spiralia</taxon>
        <taxon>Lophotrochozoa</taxon>
        <taxon>Platyhelminthes</taxon>
        <taxon>Trematoda</taxon>
        <taxon>Digenea</taxon>
        <taxon>Strigeidida</taxon>
        <taxon>Schistosomatoidea</taxon>
        <taxon>Schistosomatidae</taxon>
        <taxon>Trichobilharzia</taxon>
    </lineage>
</organism>
<feature type="region of interest" description="Disordered" evidence="2">
    <location>
        <begin position="667"/>
        <end position="719"/>
    </location>
</feature>